<dbReference type="CDD" id="cd09918">
    <property type="entry name" value="SH2_Nterm_SPT6_like"/>
    <property type="match status" value="1"/>
</dbReference>
<evidence type="ECO:0000256" key="1">
    <source>
        <dbReference type="SAM" id="MobiDB-lite"/>
    </source>
</evidence>
<dbReference type="eggNOG" id="KOG1856">
    <property type="taxonomic scope" value="Eukaryota"/>
</dbReference>
<dbReference type="InterPro" id="IPR042066">
    <property type="entry name" value="Spt6_death-like"/>
</dbReference>
<feature type="domain" description="Spt6 SH2" evidence="2">
    <location>
        <begin position="909"/>
        <end position="1083"/>
    </location>
</feature>
<evidence type="ECO:0000313" key="4">
    <source>
        <dbReference type="Proteomes" id="UP000013827"/>
    </source>
</evidence>
<feature type="compositionally biased region" description="Basic residues" evidence="1">
    <location>
        <begin position="299"/>
        <end position="310"/>
    </location>
</feature>
<dbReference type="GO" id="GO:0140673">
    <property type="term" value="P:transcription elongation-coupled chromatin remodeling"/>
    <property type="evidence" value="ECO:0007669"/>
    <property type="project" value="InterPro"/>
</dbReference>
<dbReference type="Gene3D" id="1.10.3500.10">
    <property type="entry name" value="Tex N-terminal region-like"/>
    <property type="match status" value="1"/>
</dbReference>
<dbReference type="GO" id="GO:0031491">
    <property type="term" value="F:nucleosome binding"/>
    <property type="evidence" value="ECO:0007669"/>
    <property type="project" value="TreeGrafter"/>
</dbReference>
<reference evidence="3" key="2">
    <citation type="submission" date="2024-10" db="UniProtKB">
        <authorList>
            <consortium name="EnsemblProtists"/>
        </authorList>
    </citation>
    <scope>IDENTIFICATION</scope>
</reference>
<organism evidence="3 4">
    <name type="scientific">Emiliania huxleyi (strain CCMP1516)</name>
    <dbReference type="NCBI Taxonomy" id="280463"/>
    <lineage>
        <taxon>Eukaryota</taxon>
        <taxon>Haptista</taxon>
        <taxon>Haptophyta</taxon>
        <taxon>Prymnesiophyceae</taxon>
        <taxon>Isochrysidales</taxon>
        <taxon>Noelaerhabdaceae</taxon>
        <taxon>Emiliania</taxon>
    </lineage>
</organism>
<dbReference type="InterPro" id="IPR023323">
    <property type="entry name" value="Tex-like_dom_sf"/>
</dbReference>
<evidence type="ECO:0000313" key="3">
    <source>
        <dbReference type="EnsemblProtists" id="EOD39798"/>
    </source>
</evidence>
<dbReference type="SUPFAM" id="SSF158832">
    <property type="entry name" value="Tex N-terminal region-like"/>
    <property type="match status" value="1"/>
</dbReference>
<evidence type="ECO:0000259" key="2">
    <source>
        <dbReference type="Pfam" id="PF14633"/>
    </source>
</evidence>
<dbReference type="InterPro" id="IPR035019">
    <property type="entry name" value="Spt6_SH2_N"/>
</dbReference>
<dbReference type="InterPro" id="IPR035420">
    <property type="entry name" value="Spt6_SH2"/>
</dbReference>
<dbReference type="PANTHER" id="PTHR10145:SF6">
    <property type="entry name" value="TRANSCRIPTION ELONGATION FACTOR SPT6"/>
    <property type="match status" value="1"/>
</dbReference>
<feature type="region of interest" description="Disordered" evidence="1">
    <location>
        <begin position="288"/>
        <end position="318"/>
    </location>
</feature>
<dbReference type="AlphaFoldDB" id="A0A0D3KVL3"/>
<dbReference type="GO" id="GO:0042393">
    <property type="term" value="F:histone binding"/>
    <property type="evidence" value="ECO:0007669"/>
    <property type="project" value="TreeGrafter"/>
</dbReference>
<dbReference type="GO" id="GO:0008023">
    <property type="term" value="C:transcription elongation factor complex"/>
    <property type="evidence" value="ECO:0007669"/>
    <property type="project" value="TreeGrafter"/>
</dbReference>
<dbReference type="RefSeq" id="XP_005792227.1">
    <property type="nucleotide sequence ID" value="XM_005792170.1"/>
</dbReference>
<dbReference type="EnsemblProtists" id="EOD39798">
    <property type="protein sequence ID" value="EOD39798"/>
    <property type="gene ID" value="EMIHUDRAFT_454389"/>
</dbReference>
<feature type="region of interest" description="Disordered" evidence="1">
    <location>
        <begin position="1"/>
        <end position="41"/>
    </location>
</feature>
<dbReference type="Gene3D" id="1.10.10.2740">
    <property type="entry name" value="Spt6, Death-like domain"/>
    <property type="match status" value="1"/>
</dbReference>
<dbReference type="KEGG" id="ehx:EMIHUDRAFT_454389"/>
<dbReference type="Pfam" id="PF14633">
    <property type="entry name" value="SH2_2"/>
    <property type="match status" value="1"/>
</dbReference>
<keyword evidence="4" id="KW-1185">Reference proteome</keyword>
<dbReference type="PaxDb" id="2903-EOD39798"/>
<sequence length="1116" mass="123009">MSDEPARKRMKRVVVDSDEEDDEAGPAAPQAPSPDDDDGFIVDAHGKAEQVEESEAIFGTDAELRELLEYTGGAAMLTDVDEKIRATDLPERLQTDPSVVDRPPPEAGEGCARLVVRPTPRGEREVDPAHRFYKLVELAEGRMDPVSGRRVPIEGGGRELRSLRVQGGEAAALAGGLGGGGAAARAEQLLLCRKAAEEGFFTMELAPPDEAEDALLQLCCSCFLSTEGTETGDAWNEQRTEVLRRALRGLVYPKLLAELLEAAMREAQAELASYCAAQLRRLLLAPPLRPPADADEAGRKKKKKKKKKKGRGGEEEAEAWWPAKCGHGPWAESWTREEEADPALHRARVAAMQYYPRSARVAGATLDVEIGGVASESLDAWPPSPPGATLDVETNAVTLVAIDEHGEATRVEAVVLSATDFKRVLDELSLVSEAMALRRKFTAPRERKPQPPLPSHPSREEVVKHGWEALWHHRAGDSLSEGTDGEAFAHELYRHGWDRQTELEGCTGPQKELDGCNDPSGHGTVRQVHFADETLPRMWAVRPAARAELPDLTPTQCIALALARHVQAAALRRELLARRAQGGKHEITSRDGLHELLGPCEPRQPPGLDGMRIHPDDYRFARKMCLDAMTDVDAEEEAETPERLAAAVDVAMRAPNLAQIMDELELLLGPLTAAGLRKQEGEKYMLSTLTDLRVELLHPFQDKRGDWSSLWEHGPLDKERLLELLSATLHGDDYDVHEIYPPGHPHAGEPSLLREGRGRLRTFYEPSTNLLGEPLLLRGGTLAQAATAAIVRPDNRGLKDGQMQFHIRLQCGVTGTSQEEEGRTIQEEDFSDQRRLPRRDGAGGPEVVMPVREGQLISVRVKTLNLVDHTCTATCAGKELQRAEYMTLAQERAKAAAEEAAKRSGGRVRAFLAAMPVGETVFRPSSRADHLTATVKLTAHGPLLHVDILEKDKPSPAELGAYLWIGRSDASKQGDRFDDLDEILYRYVEPLVENMREVTGHRKFAPELSAEAVVERLNREKANSDMIAYALALYEKDATTVVIYVVRAEGRKHREAIKVSPAGFVYRDVAFNTLEEAIKHFKVEAFKPRQRPAATHTSGGEVEVRETEGRFVPMPR</sequence>
<name>A0A0D3KVL3_EMIH1</name>
<dbReference type="STRING" id="2903.R1DWH5"/>
<proteinExistence type="predicted"/>
<dbReference type="Proteomes" id="UP000013827">
    <property type="component" value="Unassembled WGS sequence"/>
</dbReference>
<feature type="region of interest" description="Disordered" evidence="1">
    <location>
        <begin position="1089"/>
        <end position="1116"/>
    </location>
</feature>
<dbReference type="InterPro" id="IPR036860">
    <property type="entry name" value="SH2_dom_sf"/>
</dbReference>
<dbReference type="GO" id="GO:0034728">
    <property type="term" value="P:nucleosome organization"/>
    <property type="evidence" value="ECO:0007669"/>
    <property type="project" value="TreeGrafter"/>
</dbReference>
<dbReference type="InterPro" id="IPR017072">
    <property type="entry name" value="TF_Spt6"/>
</dbReference>
<dbReference type="HOGENOM" id="CLU_281107_0_0_1"/>
<feature type="compositionally biased region" description="Basic and acidic residues" evidence="1">
    <location>
        <begin position="820"/>
        <end position="841"/>
    </location>
</feature>
<feature type="region of interest" description="Disordered" evidence="1">
    <location>
        <begin position="814"/>
        <end position="847"/>
    </location>
</feature>
<dbReference type="Gene3D" id="3.30.505.10">
    <property type="entry name" value="SH2 domain"/>
    <property type="match status" value="2"/>
</dbReference>
<dbReference type="PANTHER" id="PTHR10145">
    <property type="entry name" value="TRANSCRIPTION ELONGATION FACTOR SPT6"/>
    <property type="match status" value="1"/>
</dbReference>
<dbReference type="GeneID" id="17285069"/>
<accession>A0A0D3KVL3</accession>
<reference evidence="4" key="1">
    <citation type="journal article" date="2013" name="Nature">
        <title>Pan genome of the phytoplankton Emiliania underpins its global distribution.</title>
        <authorList>
            <person name="Read B.A."/>
            <person name="Kegel J."/>
            <person name="Klute M.J."/>
            <person name="Kuo A."/>
            <person name="Lefebvre S.C."/>
            <person name="Maumus F."/>
            <person name="Mayer C."/>
            <person name="Miller J."/>
            <person name="Monier A."/>
            <person name="Salamov A."/>
            <person name="Young J."/>
            <person name="Aguilar M."/>
            <person name="Claverie J.M."/>
            <person name="Frickenhaus S."/>
            <person name="Gonzalez K."/>
            <person name="Herman E.K."/>
            <person name="Lin Y.C."/>
            <person name="Napier J."/>
            <person name="Ogata H."/>
            <person name="Sarno A.F."/>
            <person name="Shmutz J."/>
            <person name="Schroeder D."/>
            <person name="de Vargas C."/>
            <person name="Verret F."/>
            <person name="von Dassow P."/>
            <person name="Valentin K."/>
            <person name="Van de Peer Y."/>
            <person name="Wheeler G."/>
            <person name="Dacks J.B."/>
            <person name="Delwiche C.F."/>
            <person name="Dyhrman S.T."/>
            <person name="Glockner G."/>
            <person name="John U."/>
            <person name="Richards T."/>
            <person name="Worden A.Z."/>
            <person name="Zhang X."/>
            <person name="Grigoriev I.V."/>
            <person name="Allen A.E."/>
            <person name="Bidle K."/>
            <person name="Borodovsky M."/>
            <person name="Bowler C."/>
            <person name="Brownlee C."/>
            <person name="Cock J.M."/>
            <person name="Elias M."/>
            <person name="Gladyshev V.N."/>
            <person name="Groth M."/>
            <person name="Guda C."/>
            <person name="Hadaegh A."/>
            <person name="Iglesias-Rodriguez M.D."/>
            <person name="Jenkins J."/>
            <person name="Jones B.M."/>
            <person name="Lawson T."/>
            <person name="Leese F."/>
            <person name="Lindquist E."/>
            <person name="Lobanov A."/>
            <person name="Lomsadze A."/>
            <person name="Malik S.B."/>
            <person name="Marsh M.E."/>
            <person name="Mackinder L."/>
            <person name="Mock T."/>
            <person name="Mueller-Roeber B."/>
            <person name="Pagarete A."/>
            <person name="Parker M."/>
            <person name="Probert I."/>
            <person name="Quesneville H."/>
            <person name="Raines C."/>
            <person name="Rensing S.A."/>
            <person name="Riano-Pachon D.M."/>
            <person name="Richier S."/>
            <person name="Rokitta S."/>
            <person name="Shiraiwa Y."/>
            <person name="Soanes D.M."/>
            <person name="van der Giezen M."/>
            <person name="Wahlund T.M."/>
            <person name="Williams B."/>
            <person name="Wilson W."/>
            <person name="Wolfe G."/>
            <person name="Wurch L.L."/>
        </authorList>
    </citation>
    <scope>NUCLEOTIDE SEQUENCE</scope>
</reference>
<protein>
    <recommendedName>
        <fullName evidence="2">Spt6 SH2 domain-containing protein</fullName>
    </recommendedName>
</protein>